<dbReference type="Pfam" id="PF04480">
    <property type="entry name" value="DUF559"/>
    <property type="match status" value="1"/>
</dbReference>
<name>A0A645ETV7_9ZZZZ</name>
<dbReference type="Gene3D" id="3.40.960.10">
    <property type="entry name" value="VSR Endonuclease"/>
    <property type="match status" value="1"/>
</dbReference>
<comment type="caution">
    <text evidence="2">The sequence shown here is derived from an EMBL/GenBank/DDBJ whole genome shotgun (WGS) entry which is preliminary data.</text>
</comment>
<sequence length="65" mass="7693">MDGDSHDMKANYDSERDKYLEKMNIETVRFTNEQVLNNFLKVKDELLPLIKGRCHEVTEGFDNEK</sequence>
<accession>A0A645ETV7</accession>
<evidence type="ECO:0000259" key="1">
    <source>
        <dbReference type="Pfam" id="PF04480"/>
    </source>
</evidence>
<feature type="domain" description="DUF559" evidence="1">
    <location>
        <begin position="1"/>
        <end position="48"/>
    </location>
</feature>
<proteinExistence type="predicted"/>
<organism evidence="2">
    <name type="scientific">bioreactor metagenome</name>
    <dbReference type="NCBI Taxonomy" id="1076179"/>
    <lineage>
        <taxon>unclassified sequences</taxon>
        <taxon>metagenomes</taxon>
        <taxon>ecological metagenomes</taxon>
    </lineage>
</organism>
<reference evidence="2" key="1">
    <citation type="submission" date="2019-08" db="EMBL/GenBank/DDBJ databases">
        <authorList>
            <person name="Kucharzyk K."/>
            <person name="Murdoch R.W."/>
            <person name="Higgins S."/>
            <person name="Loffler F."/>
        </authorList>
    </citation>
    <scope>NUCLEOTIDE SEQUENCE</scope>
</reference>
<dbReference type="EMBL" id="VSSQ01050546">
    <property type="protein sequence ID" value="MPN04629.1"/>
    <property type="molecule type" value="Genomic_DNA"/>
</dbReference>
<protein>
    <recommendedName>
        <fullName evidence="1">DUF559 domain-containing protein</fullName>
    </recommendedName>
</protein>
<dbReference type="AlphaFoldDB" id="A0A645ETV7"/>
<gene>
    <name evidence="2" type="ORF">SDC9_151874</name>
</gene>
<dbReference type="InterPro" id="IPR007569">
    <property type="entry name" value="DUF559"/>
</dbReference>
<evidence type="ECO:0000313" key="2">
    <source>
        <dbReference type="EMBL" id="MPN04629.1"/>
    </source>
</evidence>